<feature type="signal peptide" evidence="1">
    <location>
        <begin position="1"/>
        <end position="18"/>
    </location>
</feature>
<keyword evidence="1" id="KW-0732">Signal</keyword>
<evidence type="ECO:0000313" key="4">
    <source>
        <dbReference type="EMBL" id="GGF43080.1"/>
    </source>
</evidence>
<dbReference type="SUPFAM" id="SSF82171">
    <property type="entry name" value="DPP6 N-terminal domain-like"/>
    <property type="match status" value="1"/>
</dbReference>
<feature type="domain" description="Lipoprotein LpqB N-terminal" evidence="3">
    <location>
        <begin position="51"/>
        <end position="168"/>
    </location>
</feature>
<dbReference type="Pfam" id="PF10647">
    <property type="entry name" value="Gmad1"/>
    <property type="match status" value="1"/>
</dbReference>
<reference evidence="4" key="1">
    <citation type="journal article" date="2014" name="Int. J. Syst. Evol. Microbiol.">
        <title>Complete genome sequence of Corynebacterium casei LMG S-19264T (=DSM 44701T), isolated from a smear-ripened cheese.</title>
        <authorList>
            <consortium name="US DOE Joint Genome Institute (JGI-PGF)"/>
            <person name="Walter F."/>
            <person name="Albersmeier A."/>
            <person name="Kalinowski J."/>
            <person name="Ruckert C."/>
        </authorList>
    </citation>
    <scope>NUCLEOTIDE SEQUENCE</scope>
    <source>
        <strain evidence="4">CGMCC 1.12160</strain>
    </source>
</reference>
<organism evidence="4 5">
    <name type="scientific">Ornithinimicrobium tianjinense</name>
    <dbReference type="NCBI Taxonomy" id="1195761"/>
    <lineage>
        <taxon>Bacteria</taxon>
        <taxon>Bacillati</taxon>
        <taxon>Actinomycetota</taxon>
        <taxon>Actinomycetes</taxon>
        <taxon>Micrococcales</taxon>
        <taxon>Ornithinimicrobiaceae</taxon>
        <taxon>Ornithinimicrobium</taxon>
    </lineage>
</organism>
<evidence type="ECO:0000259" key="2">
    <source>
        <dbReference type="Pfam" id="PF10647"/>
    </source>
</evidence>
<dbReference type="InterPro" id="IPR059026">
    <property type="entry name" value="LpqB_N"/>
</dbReference>
<evidence type="ECO:0000256" key="1">
    <source>
        <dbReference type="SAM" id="SignalP"/>
    </source>
</evidence>
<dbReference type="Proteomes" id="UP000605670">
    <property type="component" value="Unassembled WGS sequence"/>
</dbReference>
<feature type="chain" id="PRO_5038341220" description="Sporulation and spore germination" evidence="1">
    <location>
        <begin position="19"/>
        <end position="585"/>
    </location>
</feature>
<evidence type="ECO:0000259" key="3">
    <source>
        <dbReference type="Pfam" id="PF25976"/>
    </source>
</evidence>
<evidence type="ECO:0000313" key="5">
    <source>
        <dbReference type="Proteomes" id="UP000605670"/>
    </source>
</evidence>
<dbReference type="RefSeq" id="WP_188428342.1">
    <property type="nucleotide sequence ID" value="NZ_BAABKH010000005.1"/>
</dbReference>
<reference evidence="4" key="2">
    <citation type="submission" date="2020-09" db="EMBL/GenBank/DDBJ databases">
        <authorList>
            <person name="Sun Q."/>
            <person name="Zhou Y."/>
        </authorList>
    </citation>
    <scope>NUCLEOTIDE SEQUENCE</scope>
    <source>
        <strain evidence="4">CGMCC 1.12160</strain>
    </source>
</reference>
<protein>
    <recommendedName>
        <fullName evidence="6">Sporulation and spore germination</fullName>
    </recommendedName>
</protein>
<sequence length="585" mass="61807">MKGSGALCASAAVAVLLAGCSSTLPTDPVPRAGLPVEVQPREDVTRVLPAPRANASAVDIVRGFLRTNVGFAEDDDVAREYLTPALASEWVPTSSVLVLEGNPVVTPADSGRVQVSAPISAQIDAFGRLVELPSGTTVTETFELSPVDGQWRISGFPEGFGLWLSRTDLDQAFRPRKIVYLNRELGVFVPDVRWLAEGEGLPTSLARAQLVDVPPYLEGAVDTGAAGEGRLTVAAVPVDAETRVATVNLQGAGLSEDPVRVRELRAQLSKALLGVDGIQGVDLRLAGRSVDDSGPVTTQSDLGFRDVEPRADRALLRVQDTFVVVDPHVYDLRDVQATSAVELPTLGPSWTGVAASADLQSLAAVSVDGTKLWRWRSGREDVNPGIGDELVPPSFDPHGLLWVAGAARGGGAPRVWYVDADDVGAVARPLDVPDLRDDDRIRSFRVSQDGTRALMVVTDADGAAGRLLLAGIVRDADGSPTGIDAPIEVAPTLTGVVSARWATTTELIVTARREGEEMLGGYRVPLGGWVRPLGVQEGLSEVLAVPDGDTYTPIARTADGRFHTTEGTTGWYDARNGDELVIPGA</sequence>
<dbReference type="AlphaFoldDB" id="A0A917BG92"/>
<dbReference type="PROSITE" id="PS51257">
    <property type="entry name" value="PROKAR_LIPOPROTEIN"/>
    <property type="match status" value="1"/>
</dbReference>
<gene>
    <name evidence="4" type="ORF">GCM10011366_08670</name>
</gene>
<dbReference type="InterPro" id="IPR018910">
    <property type="entry name" value="LpqB_C"/>
</dbReference>
<name>A0A917BG92_9MICO</name>
<evidence type="ECO:0008006" key="6">
    <source>
        <dbReference type="Google" id="ProtNLM"/>
    </source>
</evidence>
<feature type="domain" description="Lipoprotein LpqB C-terminal" evidence="2">
    <location>
        <begin position="349"/>
        <end position="518"/>
    </location>
</feature>
<keyword evidence="5" id="KW-1185">Reference proteome</keyword>
<dbReference type="Pfam" id="PF25976">
    <property type="entry name" value="LpqB_N"/>
    <property type="match status" value="1"/>
</dbReference>
<dbReference type="EMBL" id="BMEM01000001">
    <property type="protein sequence ID" value="GGF43080.1"/>
    <property type="molecule type" value="Genomic_DNA"/>
</dbReference>
<comment type="caution">
    <text evidence="4">The sequence shown here is derived from an EMBL/GenBank/DDBJ whole genome shotgun (WGS) entry which is preliminary data.</text>
</comment>
<proteinExistence type="predicted"/>
<accession>A0A917BG92</accession>